<dbReference type="EMBL" id="JAVIJP010000009">
    <property type="protein sequence ID" value="KAL3647316.1"/>
    <property type="molecule type" value="Genomic_DNA"/>
</dbReference>
<protein>
    <submittedName>
        <fullName evidence="2">Uncharacterized protein</fullName>
    </submittedName>
</protein>
<comment type="caution">
    <text evidence="2">The sequence shown here is derived from an EMBL/GenBank/DDBJ whole genome shotgun (WGS) entry which is preliminary data.</text>
</comment>
<feature type="compositionally biased region" description="Acidic residues" evidence="1">
    <location>
        <begin position="58"/>
        <end position="70"/>
    </location>
</feature>
<gene>
    <name evidence="2" type="ORF">CASFOL_008284</name>
</gene>
<feature type="compositionally biased region" description="Basic residues" evidence="1">
    <location>
        <begin position="99"/>
        <end position="108"/>
    </location>
</feature>
<evidence type="ECO:0000313" key="3">
    <source>
        <dbReference type="Proteomes" id="UP001632038"/>
    </source>
</evidence>
<reference evidence="3" key="1">
    <citation type="journal article" date="2024" name="IScience">
        <title>Strigolactones Initiate the Formation of Haustorium-like Structures in Castilleja.</title>
        <authorList>
            <person name="Buerger M."/>
            <person name="Peterson D."/>
            <person name="Chory J."/>
        </authorList>
    </citation>
    <scope>NUCLEOTIDE SEQUENCE [LARGE SCALE GENOMIC DNA]</scope>
</reference>
<name>A0ABD3DYJ5_9LAMI</name>
<organism evidence="2 3">
    <name type="scientific">Castilleja foliolosa</name>
    <dbReference type="NCBI Taxonomy" id="1961234"/>
    <lineage>
        <taxon>Eukaryota</taxon>
        <taxon>Viridiplantae</taxon>
        <taxon>Streptophyta</taxon>
        <taxon>Embryophyta</taxon>
        <taxon>Tracheophyta</taxon>
        <taxon>Spermatophyta</taxon>
        <taxon>Magnoliopsida</taxon>
        <taxon>eudicotyledons</taxon>
        <taxon>Gunneridae</taxon>
        <taxon>Pentapetalae</taxon>
        <taxon>asterids</taxon>
        <taxon>lamiids</taxon>
        <taxon>Lamiales</taxon>
        <taxon>Orobanchaceae</taxon>
        <taxon>Pedicularideae</taxon>
        <taxon>Castillejinae</taxon>
        <taxon>Castilleja</taxon>
    </lineage>
</organism>
<proteinExistence type="predicted"/>
<evidence type="ECO:0000313" key="2">
    <source>
        <dbReference type="EMBL" id="KAL3647316.1"/>
    </source>
</evidence>
<feature type="region of interest" description="Disordered" evidence="1">
    <location>
        <begin position="1"/>
        <end position="108"/>
    </location>
</feature>
<feature type="compositionally biased region" description="Polar residues" evidence="1">
    <location>
        <begin position="80"/>
        <end position="90"/>
    </location>
</feature>
<evidence type="ECO:0000256" key="1">
    <source>
        <dbReference type="SAM" id="MobiDB-lite"/>
    </source>
</evidence>
<keyword evidence="3" id="KW-1185">Reference proteome</keyword>
<dbReference type="AlphaFoldDB" id="A0ABD3DYJ5"/>
<sequence length="108" mass="12270">MQIYEINYNGSQETTTDDNEIQIESSHISPTNEGSSKSVKTDKGKSKLHEITNSEQSMEGEEREFIDESIDEAHEKSEVGENTSKKGTIQTDHDATYTSKRKRDKKDK</sequence>
<feature type="compositionally biased region" description="Polar residues" evidence="1">
    <location>
        <begin position="22"/>
        <end position="38"/>
    </location>
</feature>
<feature type="compositionally biased region" description="Basic and acidic residues" evidence="1">
    <location>
        <begin position="39"/>
        <end position="52"/>
    </location>
</feature>
<dbReference type="Proteomes" id="UP001632038">
    <property type="component" value="Unassembled WGS sequence"/>
</dbReference>
<accession>A0ABD3DYJ5</accession>